<dbReference type="Gene3D" id="1.20.920.30">
    <property type="match status" value="1"/>
</dbReference>
<dbReference type="InterPro" id="IPR043160">
    <property type="entry name" value="Dynein_C_barrel"/>
</dbReference>
<feature type="compositionally biased region" description="Polar residues" evidence="14">
    <location>
        <begin position="15"/>
        <end position="30"/>
    </location>
</feature>
<dbReference type="InterPro" id="IPR042228">
    <property type="entry name" value="Dynein_linker_3"/>
</dbReference>
<comment type="similarity">
    <text evidence="2">Belongs to the dynein heavy chain family.</text>
</comment>
<dbReference type="Gene3D" id="6.10.140.1060">
    <property type="match status" value="1"/>
</dbReference>
<dbReference type="Gene3D" id="1.20.1270.280">
    <property type="match status" value="1"/>
</dbReference>
<keyword evidence="3" id="KW-0963">Cytoplasm</keyword>
<dbReference type="Pfam" id="PF03028">
    <property type="entry name" value="Dynein_heavy"/>
    <property type="match status" value="1"/>
</dbReference>
<evidence type="ECO:0000313" key="17">
    <source>
        <dbReference type="Proteomes" id="UP001164746"/>
    </source>
</evidence>
<dbReference type="InterPro" id="IPR003593">
    <property type="entry name" value="AAA+_ATPase"/>
</dbReference>
<keyword evidence="8 13" id="KW-0175">Coiled coil</keyword>
<organism evidence="16 17">
    <name type="scientific">Mya arenaria</name>
    <name type="common">Soft-shell clam</name>
    <dbReference type="NCBI Taxonomy" id="6604"/>
    <lineage>
        <taxon>Eukaryota</taxon>
        <taxon>Metazoa</taxon>
        <taxon>Spiralia</taxon>
        <taxon>Lophotrochozoa</taxon>
        <taxon>Mollusca</taxon>
        <taxon>Bivalvia</taxon>
        <taxon>Autobranchia</taxon>
        <taxon>Heteroconchia</taxon>
        <taxon>Euheterodonta</taxon>
        <taxon>Imparidentia</taxon>
        <taxon>Neoheterodontei</taxon>
        <taxon>Myida</taxon>
        <taxon>Myoidea</taxon>
        <taxon>Myidae</taxon>
        <taxon>Mya</taxon>
    </lineage>
</organism>
<dbReference type="Gene3D" id="1.10.287.2620">
    <property type="match status" value="1"/>
</dbReference>
<dbReference type="InterPro" id="IPR013602">
    <property type="entry name" value="Dynein_heavy_linker"/>
</dbReference>
<name>A0ABY7EHQ9_MYAAR</name>
<keyword evidence="9" id="KW-0969">Cilium</keyword>
<dbReference type="Pfam" id="PF12774">
    <property type="entry name" value="AAA_6"/>
    <property type="match status" value="1"/>
</dbReference>
<evidence type="ECO:0000256" key="9">
    <source>
        <dbReference type="ARBA" id="ARBA00023069"/>
    </source>
</evidence>
<dbReference type="Gene3D" id="1.10.472.130">
    <property type="match status" value="1"/>
</dbReference>
<dbReference type="Gene3D" id="3.10.490.20">
    <property type="match status" value="1"/>
</dbReference>
<evidence type="ECO:0000256" key="1">
    <source>
        <dbReference type="ARBA" id="ARBA00004430"/>
    </source>
</evidence>
<dbReference type="Pfam" id="PF08393">
    <property type="entry name" value="DHC_N2"/>
    <property type="match status" value="1"/>
</dbReference>
<keyword evidence="17" id="KW-1185">Reference proteome</keyword>
<keyword evidence="5" id="KW-0547">Nucleotide-binding</keyword>
<evidence type="ECO:0000256" key="8">
    <source>
        <dbReference type="ARBA" id="ARBA00023054"/>
    </source>
</evidence>
<evidence type="ECO:0000256" key="2">
    <source>
        <dbReference type="ARBA" id="ARBA00008887"/>
    </source>
</evidence>
<gene>
    <name evidence="16" type="ORF">MAR_018547</name>
</gene>
<dbReference type="Gene3D" id="1.10.8.720">
    <property type="entry name" value="Region D6 of dynein motor"/>
    <property type="match status" value="1"/>
</dbReference>
<dbReference type="InterPro" id="IPR041658">
    <property type="entry name" value="AAA_lid_11"/>
</dbReference>
<dbReference type="InterPro" id="IPR042222">
    <property type="entry name" value="Dynein_2_N"/>
</dbReference>
<keyword evidence="4" id="KW-0493">Microtubule</keyword>
<evidence type="ECO:0000256" key="12">
    <source>
        <dbReference type="ARBA" id="ARBA00023273"/>
    </source>
</evidence>
<dbReference type="InterPro" id="IPR041228">
    <property type="entry name" value="Dynein_C"/>
</dbReference>
<evidence type="ECO:0000256" key="6">
    <source>
        <dbReference type="ARBA" id="ARBA00022840"/>
    </source>
</evidence>
<dbReference type="Gene3D" id="1.10.8.710">
    <property type="match status" value="1"/>
</dbReference>
<dbReference type="Pfam" id="PF18198">
    <property type="entry name" value="AAA_lid_11"/>
    <property type="match status" value="1"/>
</dbReference>
<keyword evidence="10" id="KW-0505">Motor protein</keyword>
<dbReference type="Gene3D" id="1.20.920.20">
    <property type="match status" value="1"/>
</dbReference>
<keyword evidence="12" id="KW-0966">Cell projection</keyword>
<evidence type="ECO:0000256" key="11">
    <source>
        <dbReference type="ARBA" id="ARBA00023212"/>
    </source>
</evidence>
<dbReference type="Pfam" id="PF12781">
    <property type="entry name" value="AAA_9"/>
    <property type="match status" value="1"/>
</dbReference>
<dbReference type="Gene3D" id="1.20.140.100">
    <property type="entry name" value="Dynein heavy chain, N-terminal domain 2"/>
    <property type="match status" value="1"/>
</dbReference>
<keyword evidence="7" id="KW-0243">Dynein</keyword>
<dbReference type="Pfam" id="PF17857">
    <property type="entry name" value="AAA_lid_1"/>
    <property type="match status" value="1"/>
</dbReference>
<keyword evidence="6" id="KW-0067">ATP-binding</keyword>
<feature type="coiled-coil region" evidence="13">
    <location>
        <begin position="2995"/>
        <end position="3057"/>
    </location>
</feature>
<dbReference type="InterPro" id="IPR027417">
    <property type="entry name" value="P-loop_NTPase"/>
</dbReference>
<evidence type="ECO:0000256" key="4">
    <source>
        <dbReference type="ARBA" id="ARBA00022701"/>
    </source>
</evidence>
<evidence type="ECO:0000256" key="5">
    <source>
        <dbReference type="ARBA" id="ARBA00022741"/>
    </source>
</evidence>
<dbReference type="Gene3D" id="3.20.180.20">
    <property type="entry name" value="Dynein heavy chain, N-terminal domain 2"/>
    <property type="match status" value="1"/>
</dbReference>
<proteinExistence type="inferred from homology"/>
<reference evidence="16" key="1">
    <citation type="submission" date="2022-11" db="EMBL/GenBank/DDBJ databases">
        <title>Centuries of genome instability and evolution in soft-shell clam transmissible cancer (bioRxiv).</title>
        <authorList>
            <person name="Hart S.F.M."/>
            <person name="Yonemitsu M.A."/>
            <person name="Giersch R.M."/>
            <person name="Beal B.F."/>
            <person name="Arriagada G."/>
            <person name="Davis B.W."/>
            <person name="Ostrander E.A."/>
            <person name="Goff S.P."/>
            <person name="Metzger M.J."/>
        </authorList>
    </citation>
    <scope>NUCLEOTIDE SEQUENCE</scope>
    <source>
        <strain evidence="16">MELC-2E11</strain>
        <tissue evidence="16">Siphon/mantle</tissue>
    </source>
</reference>
<dbReference type="InterPro" id="IPR004273">
    <property type="entry name" value="Dynein_heavy_D6_P-loop"/>
</dbReference>
<dbReference type="PANTHER" id="PTHR22878">
    <property type="entry name" value="DYNEIN HEAVY CHAIN 6, AXONEMAL-LIKE-RELATED"/>
    <property type="match status" value="1"/>
</dbReference>
<dbReference type="Gene3D" id="1.10.8.1220">
    <property type="match status" value="1"/>
</dbReference>
<dbReference type="SUPFAM" id="SSF52540">
    <property type="entry name" value="P-loop containing nucleoside triphosphate hydrolases"/>
    <property type="match status" value="4"/>
</dbReference>
<dbReference type="InterPro" id="IPR041466">
    <property type="entry name" value="Dynein_AAA5_ext"/>
</dbReference>
<evidence type="ECO:0000313" key="16">
    <source>
        <dbReference type="EMBL" id="WAR08589.1"/>
    </source>
</evidence>
<dbReference type="InterPro" id="IPR024743">
    <property type="entry name" value="Dynein_HC_stalk"/>
</dbReference>
<protein>
    <submittedName>
        <fullName evidence="16">DYH1-like protein</fullName>
    </submittedName>
</protein>
<dbReference type="PANTHER" id="PTHR22878:SF73">
    <property type="entry name" value="DYNEIN AXONEMAL HEAVY CHAIN 1"/>
    <property type="match status" value="1"/>
</dbReference>
<dbReference type="InterPro" id="IPR035706">
    <property type="entry name" value="AAA_9"/>
</dbReference>
<evidence type="ECO:0000256" key="7">
    <source>
        <dbReference type="ARBA" id="ARBA00023017"/>
    </source>
</evidence>
<dbReference type="Pfam" id="PF18199">
    <property type="entry name" value="Dynein_C"/>
    <property type="match status" value="1"/>
</dbReference>
<dbReference type="InterPro" id="IPR043157">
    <property type="entry name" value="Dynein_AAA1S"/>
</dbReference>
<comment type="subcellular location">
    <subcellularLocation>
        <location evidence="1">Cytoplasm</location>
        <location evidence="1">Cytoskeleton</location>
        <location evidence="1">Cilium axoneme</location>
    </subcellularLocation>
</comment>
<dbReference type="Gene3D" id="1.20.58.1120">
    <property type="match status" value="1"/>
</dbReference>
<dbReference type="InterPro" id="IPR024317">
    <property type="entry name" value="Dynein_heavy_chain_D4_dom"/>
</dbReference>
<dbReference type="Gene3D" id="3.40.50.300">
    <property type="entry name" value="P-loop containing nucleotide triphosphate hydrolases"/>
    <property type="match status" value="5"/>
</dbReference>
<dbReference type="InterPro" id="IPR042219">
    <property type="entry name" value="AAA_lid_11_sf"/>
</dbReference>
<accession>A0ABY7EHQ9</accession>
<keyword evidence="11" id="KW-0206">Cytoskeleton</keyword>
<sequence>MSSRASRSAHSGRSFTANKTRENPTASTGQAYPEIKQRGFYSDIIGSDAHSRLDDVISGPPTAHGTLWTVAKEKHTPKVTAFESKVEVSEALKEQSYGPTTAITAISDFPVQSYEPKVQLPFYAKPGECPRKIEIERKRRLYGNLDLSELLVDEGIQSNLLMPKEPSDEVVELNKPGQDPAPFPPFLPLDIFDNMEFDCRTPEEWINMGFENGVRKPVPGEALLPKKDSDAELSERDPRIVYAWFDVGVLDYDTEKKLYLVQKVNRQNRVVDTAGKPIVNGGIREDGTRITLPTQYWIPRVRLMFKAEDPRVFTKRVADAFRLRKHTEAVLRYNMYIDCMPMDGVGELDQASLKRMVEWAKSSPGLSKDKGLEDGIQALEKEANIDFCRSMNRIIFDKIIEQDDSTFAFVSVPQPDTRPVPFKACCTDVPTYDYDAVYDAFAFNSLLTRVESIKATGTVAVECNEVGNKCLYHVPTTKPMRIEEFEQTQAQVTSQVSLFLKDSWISTLRAAIRTKLRDVGKGWFNIHETNFEVYQISKLKKFMEMVKFMMQDSMRFLVQNSLNLFTQMILDACHSTMSLPEDFVWGKDVISSTYRPRRNALFLVDLQLDQQGVHYSTNLNNFETVLVGLFDKGIQATQSVPQLEKRILENIFWSGEPLLESVGEHEPHVEELRESIRRAIRKALIPMKAYAQEYEKYLEIMNLDINVYIREYEAQNHTALEVKQEVEMHLKEKEIIEATIPSNITIGPFWINTDSVRQNLSKKRKNLSNAVLEYLARHLRKQADEACEEFKAISRKLYDKCNCIEELSEMREWMKGIPEKLKEHQDLIDKAMDDYELIEDFYYNLSQEDFNLKWTAIGWPHKIEVQMEQTETQLEEDEERFRKLQSSDQGNFNDRLDTLQMVVAGMAAHSDISKAHEIANEVRRVTKQLKEAQGLASTYNNRERLFGMPVTNYDKLGKLVKDFEPFRNLWVTSSDWLRWHESWMNDPLTAINAEELEKNVNDAYKIMHKSVKLFQDIPSVQQIAQEVKGKIEEFKPFIPLIQGLRNPGMRSRHWDNLSAELGFTVVPKANLTFSKCLEMNLQDHIQTIAKVAEVAGKEYSIEQALDKMEKEWDPVQFEIMPYKETGTYILRSSEDTSQLLDDHIVMTQSMSFSPYKKPFEERINTWENKLTTTQDVLDEWLNCQRAWLYLEPIFSSDDINRQLPVESKRYATMERMWRKIMKNAKENPQVISLCPDNRLLDNLKECNKLLEQVQKGLSEYLETKRNAFPRFYFLSDDELLEILSQTKDPTAVQPHLRKCFENIAKLRFEEDLQMSRMYSGEGEEVEFRGKKLYPTGNVEDWMLEIESSMKESLRQIIKESLGDYEKTPRTEWVLKWPGQVVLAGCSTYWATGVTEALENKNIKDFFHNSILPQLDDLRELVNTKISKIGRMTLSALIVIEVHARDVIIKMLENNVENVNDFEWISQLRYYWHDDNLWIRAVNAEFPYGYEYLGNTMRLVITPLTDRCYLTLTGALHLKFGGAPAGPAGTGKTETTKDLAKAMAIQCVVFNCSDQLDFMAMGKFFKGLASAGAWACFDEFNRIDIEVLSVVAMQITTIQKALTQRLDRFVFEGVELLLRQSCAVFITMNPGYAGRTELPDNLKALFRPVAMMVPDYALIAEISLFSFGFSDAKHLSKKIVSTFKLSSEQLSSQDHYDFGMRAVKSVISAAGNLKRQFQTMEEELIALRAIRDVNVPKFLVDDLKLFNGIVSDLFPNIKEQPIDYGTLDVSLRKNCTKLGIKDVEGFINKCIQLFETTVVRHGLMLVGPTGSGKTKCYEVLKAAQTALTGEMSPAGFQFVPTHTYVLNPKSITMGQLYGEFDALTHEWTDGILSTLIRGGAGATNEDMRWYVFDGPVDAVWIESMNTVLDDNKKLCLSSGEIIKLTDHMTLMFEVADLAVASPATVSRCGMVYLEPSYIGLPPFVECWIRTIPENIYPYKEQIEALFEKFMEPAIDFVRHHVKEIVGTVDCNLVFSLLKLLECFFTPFTPKEGEKPIPAERLARISELIEPWFIFALTWSIGMTGDHDSQLKFSNWLKEKMKKEGIKLLYPEEGTVFGYNLDDAGISSSESDDALDDEDKKDKKVRWVGWMDDMEEFTIPPETKFSDIIVPTIDTIRSSHLLEMLLVNKKTVMCVGPTGTGKTLTIIDKLTRQMPKEYIPDFIVFSAKTSANQTQDLIDGKLDKRRKGVFGPPLGKYFVFFIDDLNMPALETYGAQPPIELIRQYLDFKGWYDRKAIGEFRKLVDVNFVCAMGPPGGGRNPTTPRLLRHFNFLSFVEMEDSSLKNIFGTILKSWISQNNGIANFKDQLTMTTISVYNTISAQLLPTPAKSHYTFNLRDLSKVFQGILMAEAGKIDGLASLLRLWYHESCRVFADRLVNDEDRDWFDNLCKEKMKSDFAANVDEVINNDLILYGDILSTNVENKVYAEITDHPKLQKTCEDLLEDYNQINTAQMNLVLFMDALKHVSRISRVIRQPLGNALLLGMGGSGRQSLTRLAAHMADYECVQVELAKNYGFNEWREDLRKVMMKAGLDNNPTVFLFSDTQIKSESFLEDINNILNAGDVPNIYGFDEQDQIYSAMKPICQDAGLVPTKTNLFSIYTKRVRSNLHTVITMSPLGEIFRARLRQFPALVNCCTIDWFSPWPADALKSVAMKFLQDIPELDTTDEVMDGLVTVCQVIHQSVAEYSKKYLAEMSRHNYVTPTSYLELLGIFSKLVGMKKMELNTSRNRLKTGLEKLLTTADEVAKLQEELATMRPLLEEAVKESITTMEKISKDTIVANETKSVVQKEEAAATIKATETQAIADDAQRDLNEALPALDAAVASLKSLNKNDVVEVRAMQRPPAGVNMVIEAVCIMKGVKPKRVAGDKPGTKVDDYWEPGKALLSDPGKFLEGLFKFDKDNIPDPVIKLIQPYIDNELFEPAAIQKVSKACTSICMWTRAMHKYHFVAKGVAPKRERLRVASEELSETQRQLAAAKGRLQEVEEGIATLQAKYEDCERKKEELENKCAECEGRLVRADKLIGGLADEKERWKVSVEQLEIFINNYVGDVMISAGYVAYLGTFTGKYRVAMQEEWVKQIDNHKVPRTDDPTLVSTLSDPVKVRGWQIYGLPKDNLSVENGVIVQYSQRWPLFIDPQGQANRWVKNMEKDNGLDVIKLSDKDFLRSLENAVRFGKPCLLENVATELDPALEPILLRQTFKQQGSTVIKLGDAVIPYHNDFKFYITTKLPNPHYTPEVSTKVTIVNFTLSPSGLEDQMLGIAVAEERPDLEEAKNQLIVSNAKMRQELKEIENKILYRLSTSEGSPVDDIDLINTLEQSKIKSMEISAKVLVAEQTEKSIDITRSQYIPVAVNTQILFFCVADMANVDPMYQYSLEWFVNIFLGGISNAERADNLPQRVENINKYFTFSLYSNVCRSLFEKHKLLFAFLLCARIKMYNNLIDMDEWRFLLAGGTVKPKDIPNPSPDWIAARSWNDILTMGSLKTFEIFSEDFKNHLDGFKKIFDSAAPHREPLPGKWNDIDMFQKMIVLKCLRADKITEAMQDYVAENLGQRFIEPQTADLHLVYKDSSPTTPLIFVLSVGTDPAADLYKFAEEMRFGKKLSAISLGQGQGPRAEAMMRSAMERGKWVFFQNCHLAPSFMPALERLIEQIDPDKVHRDFRLWLTSMPSEKFPVFILQNGSKMTVEPPRGIKANLLKSYSNFSDDFFNTASDKKKMEKVHEFKHLLLSLAFFHGVAIERRKFGPLGFNIPYEFTDGDFRICVSQLKMFLTEYSTIPFKVLTYTAGHINYGGRVTDDWDRRCMMNILEDFYNKDALNDEHLYSESGVYRQISTAMDHNGYIQYIRSLPINDTPEIFGLHDNANITFAQNEAFMQLEALVKLQPKTASGGGKSREEIMEETAKHIIKQVPPPIDEEMVVKKYPVMYEQSMNTVLIQEVIRYNKLITTVHKSLNDILKALKGLVVMSQQLEEMSISLYNNMVPGMWAGKAYPSLKPLASWVLDLIERMKFIQLWIDDGLPAVYWISGFFFPQAFLTGTLQNYARQKVISIDTISFGFEIIREKKEELKQGPSDGCYIMGLFVEGARWDHVHHSLTESRPKELYTDLPILWLKPEANRKMPDSGIYDCPCYKTLTRAGTLSTTGHSTNFVFSVELPTDKEQKHWIKRGVALLCALNY</sequence>
<dbReference type="Pfam" id="PF17852">
    <property type="entry name" value="Dynein_AAA_lid"/>
    <property type="match status" value="1"/>
</dbReference>
<dbReference type="Proteomes" id="UP001164746">
    <property type="component" value="Chromosome 6"/>
</dbReference>
<feature type="domain" description="AAA+ ATPase" evidence="15">
    <location>
        <begin position="1517"/>
        <end position="1656"/>
    </location>
</feature>
<dbReference type="Pfam" id="PF12775">
    <property type="entry name" value="AAA_7"/>
    <property type="match status" value="1"/>
</dbReference>
<dbReference type="Pfam" id="PF12780">
    <property type="entry name" value="AAA_8"/>
    <property type="match status" value="1"/>
</dbReference>
<evidence type="ECO:0000256" key="14">
    <source>
        <dbReference type="SAM" id="MobiDB-lite"/>
    </source>
</evidence>
<evidence type="ECO:0000259" key="15">
    <source>
        <dbReference type="SMART" id="SM00382"/>
    </source>
</evidence>
<feature type="compositionally biased region" description="Low complexity" evidence="14">
    <location>
        <begin position="1"/>
        <end position="14"/>
    </location>
</feature>
<evidence type="ECO:0000256" key="3">
    <source>
        <dbReference type="ARBA" id="ARBA00022490"/>
    </source>
</evidence>
<feature type="region of interest" description="Disordered" evidence="14">
    <location>
        <begin position="1"/>
        <end position="34"/>
    </location>
</feature>
<feature type="domain" description="AAA+ ATPase" evidence="15">
    <location>
        <begin position="2166"/>
        <end position="2321"/>
    </location>
</feature>
<evidence type="ECO:0000256" key="13">
    <source>
        <dbReference type="SAM" id="Coils"/>
    </source>
</evidence>
<dbReference type="InterPro" id="IPR035699">
    <property type="entry name" value="AAA_6"/>
</dbReference>
<dbReference type="InterPro" id="IPR041589">
    <property type="entry name" value="DNAH3_AAA_lid_1"/>
</dbReference>
<evidence type="ECO:0000256" key="10">
    <source>
        <dbReference type="ARBA" id="ARBA00023175"/>
    </source>
</evidence>
<dbReference type="Pfam" id="PF12777">
    <property type="entry name" value="MT"/>
    <property type="match status" value="1"/>
</dbReference>
<dbReference type="SMART" id="SM00382">
    <property type="entry name" value="AAA"/>
    <property type="match status" value="2"/>
</dbReference>
<dbReference type="InterPro" id="IPR026983">
    <property type="entry name" value="DHC"/>
</dbReference>
<dbReference type="EMBL" id="CP111017">
    <property type="protein sequence ID" value="WAR08589.1"/>
    <property type="molecule type" value="Genomic_DNA"/>
</dbReference>